<gene>
    <name evidence="2" type="ORF">GCM10009069_26710</name>
</gene>
<dbReference type="EMBL" id="BMZH01000014">
    <property type="protein sequence ID" value="GHB02591.1"/>
    <property type="molecule type" value="Genomic_DNA"/>
</dbReference>
<accession>A0A8J3CT84</accession>
<keyword evidence="3" id="KW-1185">Reference proteome</keyword>
<reference evidence="2" key="1">
    <citation type="journal article" date="2014" name="Int. J. Syst. Evol. Microbiol.">
        <title>Complete genome sequence of Corynebacterium casei LMG S-19264T (=DSM 44701T), isolated from a smear-ripened cheese.</title>
        <authorList>
            <consortium name="US DOE Joint Genome Institute (JGI-PGF)"/>
            <person name="Walter F."/>
            <person name="Albersmeier A."/>
            <person name="Kalinowski J."/>
            <person name="Ruckert C."/>
        </authorList>
    </citation>
    <scope>NUCLEOTIDE SEQUENCE</scope>
    <source>
        <strain evidence="2">KCTC 32513</strain>
    </source>
</reference>
<evidence type="ECO:0000313" key="2">
    <source>
        <dbReference type="EMBL" id="GHB02591.1"/>
    </source>
</evidence>
<dbReference type="AlphaFoldDB" id="A0A8J3CT84"/>
<reference evidence="2" key="2">
    <citation type="submission" date="2020-09" db="EMBL/GenBank/DDBJ databases">
        <authorList>
            <person name="Sun Q."/>
            <person name="Kim S."/>
        </authorList>
    </citation>
    <scope>NUCLEOTIDE SEQUENCE</scope>
    <source>
        <strain evidence="2">KCTC 32513</strain>
    </source>
</reference>
<name>A0A8J3CT84_9PROT</name>
<sequence length="111" mass="11953">MPDLDPQMTTLAVDTQISGDAAMPGLANPVTADEITDIYSNPRTPVAERQHALQQLRREMVGRASADFRDDTTALIAKIDEGLSYLGESGDGSADPDVLRLRDTAVDPENL</sequence>
<dbReference type="RefSeq" id="WP_189499263.1">
    <property type="nucleotide sequence ID" value="NZ_BMZH01000014.1"/>
</dbReference>
<evidence type="ECO:0000313" key="3">
    <source>
        <dbReference type="Proteomes" id="UP000634004"/>
    </source>
</evidence>
<feature type="region of interest" description="Disordered" evidence="1">
    <location>
        <begin position="85"/>
        <end position="111"/>
    </location>
</feature>
<comment type="caution">
    <text evidence="2">The sequence shown here is derived from an EMBL/GenBank/DDBJ whole genome shotgun (WGS) entry which is preliminary data.</text>
</comment>
<proteinExistence type="predicted"/>
<organism evidence="2 3">
    <name type="scientific">Algimonas arctica</name>
    <dbReference type="NCBI Taxonomy" id="1479486"/>
    <lineage>
        <taxon>Bacteria</taxon>
        <taxon>Pseudomonadati</taxon>
        <taxon>Pseudomonadota</taxon>
        <taxon>Alphaproteobacteria</taxon>
        <taxon>Maricaulales</taxon>
        <taxon>Robiginitomaculaceae</taxon>
        <taxon>Algimonas</taxon>
    </lineage>
</organism>
<evidence type="ECO:0000256" key="1">
    <source>
        <dbReference type="SAM" id="MobiDB-lite"/>
    </source>
</evidence>
<protein>
    <submittedName>
        <fullName evidence="2">Uncharacterized protein</fullName>
    </submittedName>
</protein>
<dbReference type="Proteomes" id="UP000634004">
    <property type="component" value="Unassembled WGS sequence"/>
</dbReference>